<protein>
    <submittedName>
        <fullName evidence="2">Uncharacterized protein</fullName>
    </submittedName>
</protein>
<comment type="caution">
    <text evidence="2">The sequence shown here is derived from an EMBL/GenBank/DDBJ whole genome shotgun (WGS) entry which is preliminary data.</text>
</comment>
<dbReference type="PRINTS" id="PR01217">
    <property type="entry name" value="PRICHEXTENSN"/>
</dbReference>
<evidence type="ECO:0000313" key="3">
    <source>
        <dbReference type="Proteomes" id="UP001456524"/>
    </source>
</evidence>
<feature type="region of interest" description="Disordered" evidence="1">
    <location>
        <begin position="99"/>
        <end position="165"/>
    </location>
</feature>
<feature type="region of interest" description="Disordered" evidence="1">
    <location>
        <begin position="27"/>
        <end position="82"/>
    </location>
</feature>
<feature type="compositionally biased region" description="Low complexity" evidence="1">
    <location>
        <begin position="134"/>
        <end position="165"/>
    </location>
</feature>
<dbReference type="EMBL" id="JBBWUH010000001">
    <property type="protein sequence ID" value="KAK8177705.1"/>
    <property type="molecule type" value="Genomic_DNA"/>
</dbReference>
<reference evidence="2 3" key="1">
    <citation type="journal article" date="2022" name="G3 (Bethesda)">
        <title>Enemy or ally: a genomic approach to elucidate the lifestyle of Phyllosticta citrichinaensis.</title>
        <authorList>
            <person name="Buijs V.A."/>
            <person name="Groenewald J.Z."/>
            <person name="Haridas S."/>
            <person name="LaButti K.M."/>
            <person name="Lipzen A."/>
            <person name="Martin F.M."/>
            <person name="Barry K."/>
            <person name="Grigoriev I.V."/>
            <person name="Crous P.W."/>
            <person name="Seidl M.F."/>
        </authorList>
    </citation>
    <scope>NUCLEOTIDE SEQUENCE [LARGE SCALE GENOMIC DNA]</scope>
    <source>
        <strain evidence="2 3">CBS 129764</strain>
    </source>
</reference>
<sequence length="165" mass="17278">MAVMSGCQAASSPVYRTCIIPPLTGASTLSSTSSPWSPQPHPPPPKQLAPVPRPPAPPCRQSTSPCCAPSPNRPATPSWTQSCRASRIDAAILVAWPSSPEHLSPAAPPSTARPCPPPPSPYQQESPRPRPRARQSTTQTQPQPPTRRASPQQHPPSSAAPGCAS</sequence>
<organism evidence="2 3">
    <name type="scientific">Phyllosticta citrichinensis</name>
    <dbReference type="NCBI Taxonomy" id="1130410"/>
    <lineage>
        <taxon>Eukaryota</taxon>
        <taxon>Fungi</taxon>
        <taxon>Dikarya</taxon>
        <taxon>Ascomycota</taxon>
        <taxon>Pezizomycotina</taxon>
        <taxon>Dothideomycetes</taxon>
        <taxon>Dothideomycetes incertae sedis</taxon>
        <taxon>Botryosphaeriales</taxon>
        <taxon>Phyllostictaceae</taxon>
        <taxon>Phyllosticta</taxon>
    </lineage>
</organism>
<evidence type="ECO:0000313" key="2">
    <source>
        <dbReference type="EMBL" id="KAK8177705.1"/>
    </source>
</evidence>
<proteinExistence type="predicted"/>
<feature type="compositionally biased region" description="Pro residues" evidence="1">
    <location>
        <begin position="37"/>
        <end position="58"/>
    </location>
</feature>
<keyword evidence="3" id="KW-1185">Reference proteome</keyword>
<gene>
    <name evidence="2" type="ORF">IWX90DRAFT_421685</name>
</gene>
<feature type="compositionally biased region" description="Polar residues" evidence="1">
    <location>
        <begin position="73"/>
        <end position="82"/>
    </location>
</feature>
<dbReference type="Proteomes" id="UP001456524">
    <property type="component" value="Unassembled WGS sequence"/>
</dbReference>
<evidence type="ECO:0000256" key="1">
    <source>
        <dbReference type="SAM" id="MobiDB-lite"/>
    </source>
</evidence>
<name>A0ABR1Y8C6_9PEZI</name>
<accession>A0ABR1Y8C6</accession>
<feature type="compositionally biased region" description="Low complexity" evidence="1">
    <location>
        <begin position="27"/>
        <end position="36"/>
    </location>
</feature>